<dbReference type="PANTHER" id="PTHR22953">
    <property type="entry name" value="ACID PHOSPHATASE RELATED"/>
    <property type="match status" value="1"/>
</dbReference>
<dbReference type="Pfam" id="PF00149">
    <property type="entry name" value="Metallophos"/>
    <property type="match status" value="1"/>
</dbReference>
<dbReference type="SUPFAM" id="SSF49785">
    <property type="entry name" value="Galactose-binding domain-like"/>
    <property type="match status" value="1"/>
</dbReference>
<comment type="caution">
    <text evidence="5">The sequence shown here is derived from an EMBL/GenBank/DDBJ whole genome shotgun (WGS) entry which is preliminary data.</text>
</comment>
<dbReference type="Proteomes" id="UP000231693">
    <property type="component" value="Unassembled WGS sequence"/>
</dbReference>
<dbReference type="AlphaFoldDB" id="A0A2M9D194"/>
<dbReference type="CDD" id="cd00063">
    <property type="entry name" value="FN3"/>
    <property type="match status" value="1"/>
</dbReference>
<feature type="domain" description="Calcineurin-like phosphoesterase" evidence="3">
    <location>
        <begin position="341"/>
        <end position="535"/>
    </location>
</feature>
<keyword evidence="1 2" id="KW-0732">Signal</keyword>
<organism evidence="5 6">
    <name type="scientific">Sediminihabitans luteus</name>
    <dbReference type="NCBI Taxonomy" id="1138585"/>
    <lineage>
        <taxon>Bacteria</taxon>
        <taxon>Bacillati</taxon>
        <taxon>Actinomycetota</taxon>
        <taxon>Actinomycetes</taxon>
        <taxon>Micrococcales</taxon>
        <taxon>Cellulomonadaceae</taxon>
        <taxon>Sediminihabitans</taxon>
    </lineage>
</organism>
<evidence type="ECO:0000259" key="4">
    <source>
        <dbReference type="Pfam" id="PF16656"/>
    </source>
</evidence>
<dbReference type="SUPFAM" id="SSF56300">
    <property type="entry name" value="Metallo-dependent phosphatases"/>
    <property type="match status" value="1"/>
</dbReference>
<dbReference type="InterPro" id="IPR003961">
    <property type="entry name" value="FN3_dom"/>
</dbReference>
<evidence type="ECO:0000259" key="3">
    <source>
        <dbReference type="Pfam" id="PF00149"/>
    </source>
</evidence>
<evidence type="ECO:0000313" key="6">
    <source>
        <dbReference type="Proteomes" id="UP000231693"/>
    </source>
</evidence>
<dbReference type="Pfam" id="PF16656">
    <property type="entry name" value="Pur_ac_phosph_N"/>
    <property type="match status" value="1"/>
</dbReference>
<dbReference type="InterPro" id="IPR004843">
    <property type="entry name" value="Calcineurin-like_PHP"/>
</dbReference>
<evidence type="ECO:0000256" key="1">
    <source>
        <dbReference type="ARBA" id="ARBA00022729"/>
    </source>
</evidence>
<dbReference type="InterPro" id="IPR008979">
    <property type="entry name" value="Galactose-bd-like_sf"/>
</dbReference>
<dbReference type="EMBL" id="PGFE01000001">
    <property type="protein sequence ID" value="PJJ77949.1"/>
    <property type="molecule type" value="Genomic_DNA"/>
</dbReference>
<dbReference type="Gene3D" id="2.60.40.380">
    <property type="entry name" value="Purple acid phosphatase-like, N-terminal"/>
    <property type="match status" value="1"/>
</dbReference>
<dbReference type="InterPro" id="IPR039331">
    <property type="entry name" value="PAPs-like"/>
</dbReference>
<dbReference type="InterPro" id="IPR015914">
    <property type="entry name" value="PAPs_N"/>
</dbReference>
<dbReference type="GO" id="GO:0046872">
    <property type="term" value="F:metal ion binding"/>
    <property type="evidence" value="ECO:0007669"/>
    <property type="project" value="InterPro"/>
</dbReference>
<dbReference type="RefSeq" id="WP_203968206.1">
    <property type="nucleotide sequence ID" value="NZ_BOOX01000010.1"/>
</dbReference>
<dbReference type="PANTHER" id="PTHR22953:SF153">
    <property type="entry name" value="PURPLE ACID PHOSPHATASE"/>
    <property type="match status" value="1"/>
</dbReference>
<sequence length="807" mass="84163">MNHGATPLRRRLVRPTAATLGLVLVAGAVTFAATTASAADLPASYLGAGTTWHYSDDDTDPAAGAADRLGWTEGDFDDTTWKTAAGPFGAKRGLPTGLGTGFPVGTLLTQYLPGTTTDVRTFHFRSAFDVPADNLAEISALTGTVTYDDAVQVFVNGTKVAGFVDDLVEAAPEAQRNLMYAGDANGDPLTSTFTVPADALVAGENTIAIALYQDRATSSDVYLDVKDLAPVHVDTPVTVSDVVLGIGADESQRNVSWYTGTDVPQVAQVARTADLVDGKFPAAAVTVDATGGPTTSGEFDRKATFTGLQENTAYSYRVGTPGSWSPTSTFRTQDFDGDLEFLFFGDPQIGASGNTAADGAGWADTLDVAQATYPDAEMLFSAGDQVNSAGSESQYDAFLAPSQLREIPFVPTNGNHDVGSKAYEQHFNVPNDDPTAGAGTATSSGGDYWFIYKDVLFVNINSNSRDDAAHNAFMEKVVAEHGDEARWKVLAFHHSIYSVAAHTDDSDIKARRASMPATISDLGFDVVLMGHDHSYTRSYLIKDGEVADAAEVPGQADVTADEGEVLYVTANSASGSKYYAVKAPDAPFASVINQENVRNYSAVEITDDAISITTLRSEAKDGERPVNSVVDEITLHRADDATPVADDEQRLQVTVPEGSTDPGELVWNVDGSNDLVDLGTATAQGDHWAATGSINPIRVTDTRTAGPVWSVSAQVSDFASDGGTFSGRYLGWAPTLVQAGGGASAGATVASGFGGGGPGLSTSSTLGSAGVGHALGTALLGADLDLRIPVDVTDGTYQATLTLTALS</sequence>
<feature type="signal peptide" evidence="2">
    <location>
        <begin position="1"/>
        <end position="38"/>
    </location>
</feature>
<dbReference type="InterPro" id="IPR008963">
    <property type="entry name" value="Purple_acid_Pase-like_N"/>
</dbReference>
<dbReference type="SUPFAM" id="SSF49363">
    <property type="entry name" value="Purple acid phosphatase, N-terminal domain"/>
    <property type="match status" value="1"/>
</dbReference>
<feature type="domain" description="Purple acid phosphatase N-terminal" evidence="4">
    <location>
        <begin position="241"/>
        <end position="332"/>
    </location>
</feature>
<reference evidence="5 6" key="1">
    <citation type="submission" date="2017-11" db="EMBL/GenBank/DDBJ databases">
        <title>Genomic Encyclopedia of Archaeal and Bacterial Type Strains, Phase II (KMG-II): From Individual Species to Whole Genera.</title>
        <authorList>
            <person name="Goeker M."/>
        </authorList>
    </citation>
    <scope>NUCLEOTIDE SEQUENCE [LARGE SCALE GENOMIC DNA]</scope>
    <source>
        <strain evidence="5 6">DSM 25478</strain>
    </source>
</reference>
<feature type="chain" id="PRO_5014715179" evidence="2">
    <location>
        <begin position="39"/>
        <end position="807"/>
    </location>
</feature>
<keyword evidence="6" id="KW-1185">Reference proteome</keyword>
<dbReference type="Gene3D" id="3.60.21.10">
    <property type="match status" value="1"/>
</dbReference>
<gene>
    <name evidence="5" type="ORF">CLV28_1176</name>
</gene>
<dbReference type="PROSITE" id="PS51318">
    <property type="entry name" value="TAT"/>
    <property type="match status" value="1"/>
</dbReference>
<evidence type="ECO:0000256" key="2">
    <source>
        <dbReference type="SAM" id="SignalP"/>
    </source>
</evidence>
<protein>
    <submittedName>
        <fullName evidence="5">Calcineurin-like phosphoesterase family protein</fullName>
    </submittedName>
</protein>
<dbReference type="InterPro" id="IPR006311">
    <property type="entry name" value="TAT_signal"/>
</dbReference>
<dbReference type="InterPro" id="IPR029052">
    <property type="entry name" value="Metallo-depent_PP-like"/>
</dbReference>
<evidence type="ECO:0000313" key="5">
    <source>
        <dbReference type="EMBL" id="PJJ77949.1"/>
    </source>
</evidence>
<name>A0A2M9D194_9CELL</name>
<dbReference type="GO" id="GO:0003993">
    <property type="term" value="F:acid phosphatase activity"/>
    <property type="evidence" value="ECO:0007669"/>
    <property type="project" value="InterPro"/>
</dbReference>
<dbReference type="Gene3D" id="2.60.120.260">
    <property type="entry name" value="Galactose-binding domain-like"/>
    <property type="match status" value="1"/>
</dbReference>
<proteinExistence type="predicted"/>
<accession>A0A2M9D194</accession>